<sequence length="67" mass="8354">MFKFHNFEYLNFCNSEFQKHWAFEFSDFQILNFPKFQISVFSSQALIPKIFFVVLSKYYRLHIFQIR</sequence>
<dbReference type="KEGG" id="cbr:CBG_26847"/>
<accession>B6ILS1</accession>
<evidence type="ECO:0000313" key="1">
    <source>
        <dbReference type="EMBL" id="CAS00851.1"/>
    </source>
</evidence>
<gene>
    <name evidence="1" type="ORF">CBG26847</name>
    <name evidence="1" type="ORF">CBG_26847</name>
</gene>
<dbReference type="AlphaFoldDB" id="B6ILS1"/>
<dbReference type="EMBL" id="HE600993">
    <property type="protein sequence ID" value="CAS00851.1"/>
    <property type="molecule type" value="Genomic_DNA"/>
</dbReference>
<dbReference type="InParanoid" id="B6ILS1"/>
<name>B6ILS1_CAEBR</name>
<reference evidence="1 2" key="2">
    <citation type="journal article" date="2011" name="PLoS Genet.">
        <title>Caenorhabditis briggsae recombinant inbred line genotypes reveal inter-strain incompatibility and the evolution of recombination.</title>
        <authorList>
            <person name="Ross J.A."/>
            <person name="Koboldt D.C."/>
            <person name="Staisch J.E."/>
            <person name="Chamberlin H.M."/>
            <person name="Gupta B.P."/>
            <person name="Miller R.D."/>
            <person name="Baird S.E."/>
            <person name="Haag E.S."/>
        </authorList>
    </citation>
    <scope>NUCLEOTIDE SEQUENCE [LARGE SCALE GENOMIC DNA]</scope>
    <source>
        <strain evidence="1 2">AF16</strain>
    </source>
</reference>
<dbReference type="GeneID" id="68918312"/>
<reference evidence="1 2" key="1">
    <citation type="journal article" date="2003" name="PLoS Biol.">
        <title>The genome sequence of Caenorhabditis briggsae: a platform for comparative genomics.</title>
        <authorList>
            <person name="Stein L.D."/>
            <person name="Bao Z."/>
            <person name="Blasiar D."/>
            <person name="Blumenthal T."/>
            <person name="Brent M.R."/>
            <person name="Chen N."/>
            <person name="Chinwalla A."/>
            <person name="Clarke L."/>
            <person name="Clee C."/>
            <person name="Coghlan A."/>
            <person name="Coulson A."/>
            <person name="D'Eustachio P."/>
            <person name="Fitch D.H."/>
            <person name="Fulton L.A."/>
            <person name="Fulton R.E."/>
            <person name="Griffiths-Jones S."/>
            <person name="Harris T.W."/>
            <person name="Hillier L.W."/>
            <person name="Kamath R."/>
            <person name="Kuwabara P.E."/>
            <person name="Mardis E.R."/>
            <person name="Marra M.A."/>
            <person name="Miner T.L."/>
            <person name="Minx P."/>
            <person name="Mullikin J.C."/>
            <person name="Plumb R.W."/>
            <person name="Rogers J."/>
            <person name="Schein J.E."/>
            <person name="Sohrmann M."/>
            <person name="Spieth J."/>
            <person name="Stajich J.E."/>
            <person name="Wei C."/>
            <person name="Willey D."/>
            <person name="Wilson R.K."/>
            <person name="Durbin R."/>
            <person name="Waterston R.H."/>
        </authorList>
    </citation>
    <scope>NUCLEOTIDE SEQUENCE [LARGE SCALE GENOMIC DNA]</scope>
    <source>
        <strain evidence="1 2">AF16</strain>
    </source>
</reference>
<organism evidence="1 2">
    <name type="scientific">Caenorhabditis briggsae</name>
    <dbReference type="NCBI Taxonomy" id="6238"/>
    <lineage>
        <taxon>Eukaryota</taxon>
        <taxon>Metazoa</taxon>
        <taxon>Ecdysozoa</taxon>
        <taxon>Nematoda</taxon>
        <taxon>Chromadorea</taxon>
        <taxon>Rhabditida</taxon>
        <taxon>Rhabditina</taxon>
        <taxon>Rhabditomorpha</taxon>
        <taxon>Rhabditoidea</taxon>
        <taxon>Rhabditidae</taxon>
        <taxon>Peloderinae</taxon>
        <taxon>Caenorhabditis</taxon>
    </lineage>
</organism>
<dbReference type="CTD" id="68918312"/>
<proteinExistence type="predicted"/>
<dbReference type="RefSeq" id="XP_045100409.1">
    <property type="nucleotide sequence ID" value="XM_045236134.1"/>
</dbReference>
<dbReference type="HOGENOM" id="CLU_2814719_0_0_1"/>
<keyword evidence="2" id="KW-1185">Reference proteome</keyword>
<protein>
    <submittedName>
        <fullName evidence="1">Protein CBG26847</fullName>
    </submittedName>
</protein>
<evidence type="ECO:0000313" key="2">
    <source>
        <dbReference type="Proteomes" id="UP000008549"/>
    </source>
</evidence>
<dbReference type="Proteomes" id="UP000008549">
    <property type="component" value="Unassembled WGS sequence"/>
</dbReference>